<evidence type="ECO:0000256" key="1">
    <source>
        <dbReference type="SAM" id="SignalP"/>
    </source>
</evidence>
<dbReference type="OrthoDB" id="10397812at2759"/>
<protein>
    <recommendedName>
        <fullName evidence="4">Thaumatin-like protein</fullName>
    </recommendedName>
</protein>
<keyword evidence="3" id="KW-1185">Reference proteome</keyword>
<dbReference type="AlphaFoldDB" id="A0A9W8YLQ9"/>
<feature type="chain" id="PRO_5040733588" description="Thaumatin-like protein" evidence="1">
    <location>
        <begin position="17"/>
        <end position="262"/>
    </location>
</feature>
<accession>A0A9W8YLQ9</accession>
<proteinExistence type="predicted"/>
<gene>
    <name evidence="2" type="ORF">N0V93_008296</name>
</gene>
<evidence type="ECO:0000313" key="2">
    <source>
        <dbReference type="EMBL" id="KAJ4387697.1"/>
    </source>
</evidence>
<organism evidence="2 3">
    <name type="scientific">Gnomoniopsis smithogilvyi</name>
    <dbReference type="NCBI Taxonomy" id="1191159"/>
    <lineage>
        <taxon>Eukaryota</taxon>
        <taxon>Fungi</taxon>
        <taxon>Dikarya</taxon>
        <taxon>Ascomycota</taxon>
        <taxon>Pezizomycotina</taxon>
        <taxon>Sordariomycetes</taxon>
        <taxon>Sordariomycetidae</taxon>
        <taxon>Diaporthales</taxon>
        <taxon>Gnomoniaceae</taxon>
        <taxon>Gnomoniopsis</taxon>
    </lineage>
</organism>
<comment type="caution">
    <text evidence="2">The sequence shown here is derived from an EMBL/GenBank/DDBJ whole genome shotgun (WGS) entry which is preliminary data.</text>
</comment>
<reference evidence="2" key="1">
    <citation type="submission" date="2022-10" db="EMBL/GenBank/DDBJ databases">
        <title>Tapping the CABI collections for fungal endophytes: first genome assemblies for Collariella, Neodidymelliopsis, Ascochyta clinopodiicola, Didymella pomorum, Didymosphaeria variabile, Neocosmospora piperis and Neocucurbitaria cava.</title>
        <authorList>
            <person name="Hill R."/>
        </authorList>
    </citation>
    <scope>NUCLEOTIDE SEQUENCE</scope>
    <source>
        <strain evidence="2">IMI 355082</strain>
    </source>
</reference>
<evidence type="ECO:0000313" key="3">
    <source>
        <dbReference type="Proteomes" id="UP001140453"/>
    </source>
</evidence>
<keyword evidence="1" id="KW-0732">Signal</keyword>
<dbReference type="Proteomes" id="UP001140453">
    <property type="component" value="Unassembled WGS sequence"/>
</dbReference>
<feature type="signal peptide" evidence="1">
    <location>
        <begin position="1"/>
        <end position="16"/>
    </location>
</feature>
<name>A0A9W8YLQ9_9PEZI</name>
<sequence>MLLIIALLSILGTSLAQVDPVGPQIKLQVTLSTGGIAYVENAVNNEFTTTDSVANAAIFTADESTGFLYQATTNLAQFPSGYAVPAVTTQDLLGLLELTGYDADVVTTQSGYYPLTCSGNLNLLGLAQLTIPLLCTNTGLANLVTGFGICPALDNHIVNFGLIGSVDFLLQCGLDAPLITGFNAILYVSPTVPTPTSAVIGPGGLPTPVNPSTCSVTVSIIVTTTTVFVPAGYAGPSTLGSGGSTTGPNPYGCQPITSILGI</sequence>
<dbReference type="EMBL" id="JAPEVB010000005">
    <property type="protein sequence ID" value="KAJ4387697.1"/>
    <property type="molecule type" value="Genomic_DNA"/>
</dbReference>
<evidence type="ECO:0008006" key="4">
    <source>
        <dbReference type="Google" id="ProtNLM"/>
    </source>
</evidence>